<dbReference type="InterPro" id="IPR011765">
    <property type="entry name" value="Pept_M16_N"/>
</dbReference>
<reference evidence="2 3" key="1">
    <citation type="submission" date="2018-06" db="EMBL/GenBank/DDBJ databases">
        <title>Genomic Encyclopedia of Type Strains, Phase IV (KMG-IV): sequencing the most valuable type-strain genomes for metagenomic binning, comparative biology and taxonomic classification.</title>
        <authorList>
            <person name="Goeker M."/>
        </authorList>
    </citation>
    <scope>NUCLEOTIDE SEQUENCE [LARGE SCALE GENOMIC DNA]</scope>
    <source>
        <strain evidence="2 3">DSM 22112</strain>
    </source>
</reference>
<evidence type="ECO:0000313" key="3">
    <source>
        <dbReference type="Proteomes" id="UP000253490"/>
    </source>
</evidence>
<dbReference type="InterPro" id="IPR055130">
    <property type="entry name" value="PreP_C"/>
</dbReference>
<dbReference type="InterPro" id="IPR013578">
    <property type="entry name" value="Peptidase_M16C_assoc"/>
</dbReference>
<feature type="domain" description="Peptidase M16C associated" evidence="1">
    <location>
        <begin position="464"/>
        <end position="714"/>
    </location>
</feature>
<dbReference type="Pfam" id="PF05193">
    <property type="entry name" value="Peptidase_M16_C"/>
    <property type="match status" value="1"/>
</dbReference>
<protein>
    <recommendedName>
        <fullName evidence="1">Peptidase M16C associated domain-containing protein</fullName>
    </recommendedName>
</protein>
<dbReference type="Pfam" id="PF22516">
    <property type="entry name" value="PreP_C"/>
    <property type="match status" value="1"/>
</dbReference>
<dbReference type="PANTHER" id="PTHR43016">
    <property type="entry name" value="PRESEQUENCE PROTEASE"/>
    <property type="match status" value="1"/>
</dbReference>
<evidence type="ECO:0000259" key="1">
    <source>
        <dbReference type="SMART" id="SM01264"/>
    </source>
</evidence>
<evidence type="ECO:0000313" key="2">
    <source>
        <dbReference type="EMBL" id="RBP68376.1"/>
    </source>
</evidence>
<dbReference type="GO" id="GO:0004222">
    <property type="term" value="F:metalloendopeptidase activity"/>
    <property type="evidence" value="ECO:0007669"/>
    <property type="project" value="TreeGrafter"/>
</dbReference>
<gene>
    <name evidence="2" type="ORF">DES36_103138</name>
</gene>
<proteinExistence type="predicted"/>
<dbReference type="EMBL" id="QNRX01000003">
    <property type="protein sequence ID" value="RBP68376.1"/>
    <property type="molecule type" value="Genomic_DNA"/>
</dbReference>
<dbReference type="AlphaFoldDB" id="A0A366IC83"/>
<dbReference type="GO" id="GO:0046872">
    <property type="term" value="F:metal ion binding"/>
    <property type="evidence" value="ECO:0007669"/>
    <property type="project" value="InterPro"/>
</dbReference>
<dbReference type="OrthoDB" id="9762027at2"/>
<dbReference type="SMART" id="SM01264">
    <property type="entry name" value="M16C_associated"/>
    <property type="match status" value="1"/>
</dbReference>
<sequence>MNLKTNEVYSGFKLLESKSIKEVESTGYLFEHEKTGAKLYYLSNEDDNKVFSVSFRTPPTDSTGLPHILEHSVLCGSEKYPVKEPFVELIKGSLNTFLNAMTFPDKTMYPIASMNNKDFINLMDVYLDAVFNPKIYDEKGIFLQEGWHYHLENVEDDIRYVGVVYNEMKGAFSNPEEVVNRKVQETLFPDTPYGLESGGDPDVIVDLTYEDFIDFHKKYYHPSNSYIYFYGNGDILEHLAFVHENYLSKYDKLQIDSSISIQQPFKEPKEKVYSYPISNTESTKEKTFLTMNWVTGVSTDPQTHLGLEILAHILLNSPSAPLKKALLQAELGKDVIGSFDGGILQPVISVMIKNSEESKKEEFKKIINETLNSLVEKGIERDQIKAAINITEFKMKEADFGSYPKGLIYGINIMDSWLYDADPSMYLEYQDDFEFIRKNIDQNYFENLIQKYLLNNNHCSLLIAKPEQGLVDKGDNEIEKHLKGYKEQLSQEELESLIKETKDLIIRQNTSDDPADIEKIPVLPIEDIGKKTEELPLQIKKLENVEVLHTPIHTNGIVYASLLFDIKNVRKEYIPYVALLARYLGEVSTQEYSFEQLTNEIEIYTGGIDFDIDVYANSKNIEEYEPKFIVRGRALKEHLNKLFHIMSQMIVHCKYDEKQRLKEIIQSSKARTEMLFMSAGHKIVANRVNSYYAKSAKFLESIDGIDYYEFIKTLEEDFDNKADEIFAKLKETSELLFNKNSIIFSLACDEENYDEVTNSFKSLYNQLKDEKVKRNEYDFEMGKFNEGLMTSSKVQYVGKAYNVLDLGYEYNGALQVVKSIMSTEYLWNKIRVQGGAYGAFFSIGRSGTLFVGSYRDPNLKETVNTIDNMSQYIETFEASQREMNKYIIGTISNLDTPMTPAMKGNTATGNYLRNITQEDLQRERDQVLSCTIEDIQNAAKIVKEAMSENYLCVLGNDRKIQEAKELFETTVHLFE</sequence>
<organism evidence="2 3">
    <name type="scientific">Alkalibaculum bacchi</name>
    <dbReference type="NCBI Taxonomy" id="645887"/>
    <lineage>
        <taxon>Bacteria</taxon>
        <taxon>Bacillati</taxon>
        <taxon>Bacillota</taxon>
        <taxon>Clostridia</taxon>
        <taxon>Eubacteriales</taxon>
        <taxon>Eubacteriaceae</taxon>
        <taxon>Alkalibaculum</taxon>
    </lineage>
</organism>
<dbReference type="Pfam" id="PF08367">
    <property type="entry name" value="M16C_assoc"/>
    <property type="match status" value="1"/>
</dbReference>
<dbReference type="GO" id="GO:0016485">
    <property type="term" value="P:protein processing"/>
    <property type="evidence" value="ECO:0007669"/>
    <property type="project" value="TreeGrafter"/>
</dbReference>
<dbReference type="InterPro" id="IPR007863">
    <property type="entry name" value="Peptidase_M16_C"/>
</dbReference>
<dbReference type="PANTHER" id="PTHR43016:SF13">
    <property type="entry name" value="PRESEQUENCE PROTEASE, MITOCHONDRIAL"/>
    <property type="match status" value="1"/>
</dbReference>
<dbReference type="FunFam" id="3.30.830.10:FF:000034">
    <property type="entry name" value="presequence protease 1, chloroplastic/mitochondrial"/>
    <property type="match status" value="1"/>
</dbReference>
<keyword evidence="3" id="KW-1185">Reference proteome</keyword>
<name>A0A366IC83_9FIRM</name>
<dbReference type="SUPFAM" id="SSF63411">
    <property type="entry name" value="LuxS/MPP-like metallohydrolase"/>
    <property type="match status" value="4"/>
</dbReference>
<dbReference type="Gene3D" id="3.30.830.10">
    <property type="entry name" value="Metalloenzyme, LuxS/M16 peptidase-like"/>
    <property type="match status" value="4"/>
</dbReference>
<dbReference type="InterPro" id="IPR011249">
    <property type="entry name" value="Metalloenz_LuxS/M16"/>
</dbReference>
<comment type="caution">
    <text evidence="2">The sequence shown here is derived from an EMBL/GenBank/DDBJ whole genome shotgun (WGS) entry which is preliminary data.</text>
</comment>
<dbReference type="Pfam" id="PF00675">
    <property type="entry name" value="Peptidase_M16"/>
    <property type="match status" value="1"/>
</dbReference>
<dbReference type="RefSeq" id="WP_113919805.1">
    <property type="nucleotide sequence ID" value="NZ_QNRX01000003.1"/>
</dbReference>
<accession>A0A366IC83</accession>
<dbReference type="Proteomes" id="UP000253490">
    <property type="component" value="Unassembled WGS sequence"/>
</dbReference>